<keyword evidence="4 5" id="KW-0472">Membrane</keyword>
<feature type="transmembrane region" description="Helical" evidence="5">
    <location>
        <begin position="127"/>
        <end position="145"/>
    </location>
</feature>
<evidence type="ECO:0000256" key="4">
    <source>
        <dbReference type="ARBA" id="ARBA00023136"/>
    </source>
</evidence>
<evidence type="ECO:0000313" key="7">
    <source>
        <dbReference type="Proteomes" id="UP000198878"/>
    </source>
</evidence>
<dbReference type="EMBL" id="FNUJ01000001">
    <property type="protein sequence ID" value="SEF20803.1"/>
    <property type="molecule type" value="Genomic_DNA"/>
</dbReference>
<feature type="transmembrane region" description="Helical" evidence="5">
    <location>
        <begin position="77"/>
        <end position="96"/>
    </location>
</feature>
<name>A0A1H5Q3Y0_9PSEU</name>
<dbReference type="STRING" id="218821.SAMN05421837_101550"/>
<feature type="transmembrane region" description="Helical" evidence="5">
    <location>
        <begin position="102"/>
        <end position="120"/>
    </location>
</feature>
<gene>
    <name evidence="6" type="ORF">SAMN05421837_101550</name>
</gene>
<evidence type="ECO:0000256" key="5">
    <source>
        <dbReference type="SAM" id="Phobius"/>
    </source>
</evidence>
<dbReference type="Proteomes" id="UP000198878">
    <property type="component" value="Unassembled WGS sequence"/>
</dbReference>
<dbReference type="Pfam" id="PF13564">
    <property type="entry name" value="DoxX_2"/>
    <property type="match status" value="1"/>
</dbReference>
<keyword evidence="7" id="KW-1185">Reference proteome</keyword>
<keyword evidence="2 5" id="KW-0812">Transmembrane</keyword>
<dbReference type="AlphaFoldDB" id="A0A1H5Q3Y0"/>
<accession>A0A1H5Q3Y0</accession>
<evidence type="ECO:0000256" key="1">
    <source>
        <dbReference type="ARBA" id="ARBA00004141"/>
    </source>
</evidence>
<dbReference type="GO" id="GO:0016020">
    <property type="term" value="C:membrane"/>
    <property type="evidence" value="ECO:0007669"/>
    <property type="project" value="UniProtKB-SubCell"/>
</dbReference>
<evidence type="ECO:0000256" key="3">
    <source>
        <dbReference type="ARBA" id="ARBA00022989"/>
    </source>
</evidence>
<keyword evidence="3 5" id="KW-1133">Transmembrane helix</keyword>
<proteinExistence type="predicted"/>
<organism evidence="6 7">
    <name type="scientific">Amycolatopsis pretoriensis</name>
    <dbReference type="NCBI Taxonomy" id="218821"/>
    <lineage>
        <taxon>Bacteria</taxon>
        <taxon>Bacillati</taxon>
        <taxon>Actinomycetota</taxon>
        <taxon>Actinomycetes</taxon>
        <taxon>Pseudonocardiales</taxon>
        <taxon>Pseudonocardiaceae</taxon>
        <taxon>Amycolatopsis</taxon>
    </lineage>
</organism>
<feature type="transmembrane region" description="Helical" evidence="5">
    <location>
        <begin position="37"/>
        <end position="57"/>
    </location>
</feature>
<evidence type="ECO:0000313" key="6">
    <source>
        <dbReference type="EMBL" id="SEF20803.1"/>
    </source>
</evidence>
<reference evidence="7" key="1">
    <citation type="submission" date="2016-10" db="EMBL/GenBank/DDBJ databases">
        <authorList>
            <person name="Varghese N."/>
            <person name="Submissions S."/>
        </authorList>
    </citation>
    <scope>NUCLEOTIDE SEQUENCE [LARGE SCALE GENOMIC DNA]</scope>
    <source>
        <strain evidence="7">DSM 44654</strain>
    </source>
</reference>
<evidence type="ECO:0000256" key="2">
    <source>
        <dbReference type="ARBA" id="ARBA00022692"/>
    </source>
</evidence>
<sequence length="146" mass="14777">MIAVTAGHIGSAGGVVGVTDTETPGSALPEGVPMSTAYVIVTLFAAAFVGFSAVSVFTRAKWVVEPITSYGVPQAWWNWLGAAKAAGAAGLVAGLFWTPIGVAAAIGLVLYFLGALLTVARARSYGHLAFPALYLAPVVASLALLS</sequence>
<comment type="subcellular location">
    <subcellularLocation>
        <location evidence="1">Membrane</location>
        <topology evidence="1">Multi-pass membrane protein</topology>
    </subcellularLocation>
</comment>
<protein>
    <submittedName>
        <fullName evidence="6">DoxX-like family protein</fullName>
    </submittedName>
</protein>
<dbReference type="InterPro" id="IPR032808">
    <property type="entry name" value="DoxX"/>
</dbReference>